<dbReference type="KEGG" id="aaf:AURANDRAFT_16445"/>
<comment type="catalytic activity">
    <reaction evidence="3">
        <text>[protein]-peptidylproline (omega=180) = [protein]-peptidylproline (omega=0)</text>
        <dbReference type="Rhea" id="RHEA:16237"/>
        <dbReference type="Rhea" id="RHEA-COMP:10747"/>
        <dbReference type="Rhea" id="RHEA-COMP:10748"/>
        <dbReference type="ChEBI" id="CHEBI:83833"/>
        <dbReference type="ChEBI" id="CHEBI:83834"/>
        <dbReference type="EC" id="5.2.1.8"/>
    </reaction>
</comment>
<dbReference type="EMBL" id="GL833122">
    <property type="protein sequence ID" value="EGB11785.1"/>
    <property type="molecule type" value="Genomic_DNA"/>
</dbReference>
<dbReference type="PANTHER" id="PTHR45625">
    <property type="entry name" value="PEPTIDYL-PROLYL CIS-TRANS ISOMERASE-RELATED"/>
    <property type="match status" value="1"/>
</dbReference>
<dbReference type="PRINTS" id="PR00153">
    <property type="entry name" value="CSAPPISMRASE"/>
</dbReference>
<dbReference type="eggNOG" id="KOG0881">
    <property type="taxonomic scope" value="Eukaryota"/>
</dbReference>
<feature type="domain" description="PPIase cyclophilin-type" evidence="4">
    <location>
        <begin position="1"/>
        <end position="171"/>
    </location>
</feature>
<dbReference type="GeneID" id="20218664"/>
<evidence type="ECO:0000313" key="6">
    <source>
        <dbReference type="Proteomes" id="UP000002729"/>
    </source>
</evidence>
<evidence type="ECO:0000259" key="4">
    <source>
        <dbReference type="PROSITE" id="PS50072"/>
    </source>
</evidence>
<keyword evidence="6" id="KW-1185">Reference proteome</keyword>
<dbReference type="OMA" id="TEGMDIC"/>
<dbReference type="InterPro" id="IPR024936">
    <property type="entry name" value="Cyclophilin-type_PPIase"/>
</dbReference>
<dbReference type="RefSeq" id="XP_009034117.1">
    <property type="nucleotide sequence ID" value="XM_009035869.1"/>
</dbReference>
<dbReference type="Pfam" id="PF00160">
    <property type="entry name" value="Pro_isomerase"/>
    <property type="match status" value="1"/>
</dbReference>
<dbReference type="PANTHER" id="PTHR45625:SF4">
    <property type="entry name" value="PEPTIDYLPROLYL ISOMERASE DOMAIN AND WD REPEAT-CONTAINING PROTEIN 1"/>
    <property type="match status" value="1"/>
</dbReference>
<comment type="similarity">
    <text evidence="3">Belongs to the cyclophilin-type PPIase family.</text>
</comment>
<feature type="non-terminal residue" evidence="5">
    <location>
        <position position="171"/>
    </location>
</feature>
<dbReference type="InterPro" id="IPR029000">
    <property type="entry name" value="Cyclophilin-like_dom_sf"/>
</dbReference>
<dbReference type="EC" id="5.2.1.8" evidence="3"/>
<dbReference type="Proteomes" id="UP000002729">
    <property type="component" value="Unassembled WGS sequence"/>
</dbReference>
<evidence type="ECO:0000256" key="2">
    <source>
        <dbReference type="ARBA" id="ARBA00023235"/>
    </source>
</evidence>
<accession>F0Y098</accession>
<evidence type="ECO:0000313" key="5">
    <source>
        <dbReference type="EMBL" id="EGB11785.1"/>
    </source>
</evidence>
<name>F0Y098_AURAN</name>
<reference evidence="5 6" key="1">
    <citation type="journal article" date="2011" name="Proc. Natl. Acad. Sci. U.S.A.">
        <title>Niche of harmful alga Aureococcus anophagefferens revealed through ecogenomics.</title>
        <authorList>
            <person name="Gobler C.J."/>
            <person name="Berry D.L."/>
            <person name="Dyhrman S.T."/>
            <person name="Wilhelm S.W."/>
            <person name="Salamov A."/>
            <person name="Lobanov A.V."/>
            <person name="Zhang Y."/>
            <person name="Collier J.L."/>
            <person name="Wurch L.L."/>
            <person name="Kustka A.B."/>
            <person name="Dill B.D."/>
            <person name="Shah M."/>
            <person name="VerBerkmoes N.C."/>
            <person name="Kuo A."/>
            <person name="Terry A."/>
            <person name="Pangilinan J."/>
            <person name="Lindquist E.A."/>
            <person name="Lucas S."/>
            <person name="Paulsen I.T."/>
            <person name="Hattenrath-Lehmann T.K."/>
            <person name="Talmage S.C."/>
            <person name="Walker E.A."/>
            <person name="Koch F."/>
            <person name="Burson A.M."/>
            <person name="Marcoval M.A."/>
            <person name="Tang Y.Z."/>
            <person name="Lecleir G.R."/>
            <person name="Coyne K.J."/>
            <person name="Berg G.M."/>
            <person name="Bertrand E.M."/>
            <person name="Saito M.A."/>
            <person name="Gladyshev V.N."/>
            <person name="Grigoriev I.V."/>
        </authorList>
    </citation>
    <scope>NUCLEOTIDE SEQUENCE [LARGE SCALE GENOMIC DNA]</scope>
    <source>
        <strain evidence="6">CCMP 1984</strain>
    </source>
</reference>
<dbReference type="PROSITE" id="PS50072">
    <property type="entry name" value="CSA_PPIASE_2"/>
    <property type="match status" value="1"/>
</dbReference>
<dbReference type="InterPro" id="IPR002130">
    <property type="entry name" value="Cyclophilin-type_PPIase_dom"/>
</dbReference>
<dbReference type="CDD" id="cd00317">
    <property type="entry name" value="cyclophilin"/>
    <property type="match status" value="1"/>
</dbReference>
<dbReference type="OrthoDB" id="192993at2759"/>
<proteinExistence type="inferred from homology"/>
<sequence>TATFSTTLGDFEAELFMDRVPRTVSNFVDLATSGFYEGIHFHRVIDDFMVQFGCPHARDPKSKKAGSGGPPDGAFHNYARNATDARFNGGNIRDEFTSRDTNAAGTLSMANSGARHSGGSQFFVNVEDNGELDWFGGGPASHPVFGRVTSGYDVVLKIARAKTDRDDRPVE</sequence>
<evidence type="ECO:0000256" key="3">
    <source>
        <dbReference type="RuleBase" id="RU363019"/>
    </source>
</evidence>
<evidence type="ECO:0000256" key="1">
    <source>
        <dbReference type="ARBA" id="ARBA00023110"/>
    </source>
</evidence>
<keyword evidence="2 3" id="KW-0413">Isomerase</keyword>
<dbReference type="Gene3D" id="2.40.100.10">
    <property type="entry name" value="Cyclophilin-like"/>
    <property type="match status" value="1"/>
</dbReference>
<dbReference type="InterPro" id="IPR044666">
    <property type="entry name" value="Cyclophilin_A-like"/>
</dbReference>
<feature type="non-terminal residue" evidence="5">
    <location>
        <position position="1"/>
    </location>
</feature>
<comment type="function">
    <text evidence="3">PPIases accelerate the folding of proteins. It catalyzes the cis-trans isomerization of proline imidic peptide bonds in oligopeptides.</text>
</comment>
<dbReference type="AlphaFoldDB" id="F0Y098"/>
<dbReference type="SUPFAM" id="SSF50891">
    <property type="entry name" value="Cyclophilin-like"/>
    <property type="match status" value="1"/>
</dbReference>
<protein>
    <recommendedName>
        <fullName evidence="3">Peptidyl-prolyl cis-trans isomerase</fullName>
        <shortName evidence="3">PPIase</shortName>
        <ecNumber evidence="3">5.2.1.8</ecNumber>
    </recommendedName>
</protein>
<dbReference type="PIRSF" id="PIRSF001467">
    <property type="entry name" value="Peptidylpro_ismrse"/>
    <property type="match status" value="1"/>
</dbReference>
<gene>
    <name evidence="5" type="ORF">AURANDRAFT_16445</name>
</gene>
<dbReference type="GO" id="GO:0003755">
    <property type="term" value="F:peptidyl-prolyl cis-trans isomerase activity"/>
    <property type="evidence" value="ECO:0007669"/>
    <property type="project" value="UniProtKB-UniRule"/>
</dbReference>
<keyword evidence="1 3" id="KW-0697">Rotamase</keyword>
<organism evidence="6">
    <name type="scientific">Aureococcus anophagefferens</name>
    <name type="common">Harmful bloom alga</name>
    <dbReference type="NCBI Taxonomy" id="44056"/>
    <lineage>
        <taxon>Eukaryota</taxon>
        <taxon>Sar</taxon>
        <taxon>Stramenopiles</taxon>
        <taxon>Ochrophyta</taxon>
        <taxon>Pelagophyceae</taxon>
        <taxon>Pelagomonadales</taxon>
        <taxon>Pelagomonadaceae</taxon>
        <taxon>Aureococcus</taxon>
    </lineage>
</organism>
<dbReference type="InParanoid" id="F0Y098"/>